<accession>A0A183SRJ1</accession>
<dbReference type="WBParaSite" id="SSLN_0000705301-mRNA-1">
    <property type="protein sequence ID" value="SSLN_0000705301-mRNA-1"/>
    <property type="gene ID" value="SSLN_0000705301"/>
</dbReference>
<evidence type="ECO:0000313" key="1">
    <source>
        <dbReference type="WBParaSite" id="SSLN_0000705301-mRNA-1"/>
    </source>
</evidence>
<reference evidence="1" key="1">
    <citation type="submission" date="2016-06" db="UniProtKB">
        <authorList>
            <consortium name="WormBaseParasite"/>
        </authorList>
    </citation>
    <scope>IDENTIFICATION</scope>
</reference>
<protein>
    <submittedName>
        <fullName evidence="1">Secreted protein</fullName>
    </submittedName>
</protein>
<organism evidence="1">
    <name type="scientific">Schistocephalus solidus</name>
    <name type="common">Tapeworm</name>
    <dbReference type="NCBI Taxonomy" id="70667"/>
    <lineage>
        <taxon>Eukaryota</taxon>
        <taxon>Metazoa</taxon>
        <taxon>Spiralia</taxon>
        <taxon>Lophotrochozoa</taxon>
        <taxon>Platyhelminthes</taxon>
        <taxon>Cestoda</taxon>
        <taxon>Eucestoda</taxon>
        <taxon>Diphyllobothriidea</taxon>
        <taxon>Diphyllobothriidae</taxon>
        <taxon>Schistocephalus</taxon>
    </lineage>
</organism>
<name>A0A183SRJ1_SCHSO</name>
<sequence length="97" mass="10726">LCSVCCWQLMLLRRRWRRLRLLIDACPKCASDLSVMTIQPYCDGVSGLSATCQVFSLSSLTPRPPPSSCYVVAVVLLRSDYSPPLESCCPEIEVSPS</sequence>
<proteinExistence type="predicted"/>
<dbReference type="AlphaFoldDB" id="A0A183SRJ1"/>